<evidence type="ECO:0000313" key="2">
    <source>
        <dbReference type="Proteomes" id="UP000051020"/>
    </source>
</evidence>
<accession>A0A837RCH1</accession>
<name>A0A837RCH1_LACPE</name>
<proteinExistence type="predicted"/>
<sequence length="583" mass="66967">MEKTFNLTTEPWIEVIDAQTNQQVSVSLIELFQNAQNYRQLAGDMRTQDLAVLRLLLAILTTVYTRYDADNQGYEWLTIADDFKVVSVDEDYDSDEIHDDLKKTWQDLYEGGQFTTIVTDYLKQYANRFDLFGDQPFYQVTASEYDAVVPENKSVAHGQKTGKPTGLVAIRQMNRRISESGNSVALFAPKVNETKNDLTHAELARWLIMYQNYTGVTDKTKIKSDETFSNGAGWLYQLNPVYANGRSLFEILMLNLLLVPMDEDVRYPVQRPVWEYTGLADYLKERRRKLVPDNLAALYTTWSRLLHIEWDDQQRPLIFTAGIPMFDNVGALIEPMTLWRQDKKTSQFKPAVASIKYTGKAMWRNFGQYVNVNRRDDIHEAGIVTWLHYLKAQGLVPDDQQLWLASTALLSDGNMSSQMPATEVYDDMQIQADVLFDESSADYWPVRIEDAINITQKIGDGYYHFAATIGQIRNIDAKQFGQRHSAQFYAELNRPFKAWLASLTGNDDREAKINEWKQTLQTITLQAANTMMATSSSRDVRGIVDHDKNNVPRQINVFTANNQLRRLVFTQLKGKQVKVADEK</sequence>
<dbReference type="InterPro" id="IPR013381">
    <property type="entry name" value="CRISPR-assoc_prot_Cse1"/>
</dbReference>
<reference evidence="1 2" key="1">
    <citation type="journal article" date="2015" name="Genome Announc.">
        <title>Expanding the biotechnology potential of lactobacilli through comparative genomics of 213 strains and associated genera.</title>
        <authorList>
            <person name="Sun Z."/>
            <person name="Harris H.M."/>
            <person name="McCann A."/>
            <person name="Guo C."/>
            <person name="Argimon S."/>
            <person name="Zhang W."/>
            <person name="Yang X."/>
            <person name="Jeffery I.B."/>
            <person name="Cooney J.C."/>
            <person name="Kagawa T.F."/>
            <person name="Liu W."/>
            <person name="Song Y."/>
            <person name="Salvetti E."/>
            <person name="Wrobel A."/>
            <person name="Rasinkangas P."/>
            <person name="Parkhill J."/>
            <person name="Rea M.C."/>
            <person name="O'Sullivan O."/>
            <person name="Ritari J."/>
            <person name="Douillard F.P."/>
            <person name="Paul Ross R."/>
            <person name="Yang R."/>
            <person name="Briner A.E."/>
            <person name="Felis G.E."/>
            <person name="de Vos W.M."/>
            <person name="Barrangou R."/>
            <person name="Klaenhammer T.R."/>
            <person name="Caufield P.W."/>
            <person name="Cui Y."/>
            <person name="Zhang H."/>
            <person name="O'Toole P.W."/>
        </authorList>
    </citation>
    <scope>NUCLEOTIDE SEQUENCE [LARGE SCALE GENOMIC DNA]</scope>
    <source>
        <strain evidence="1 2">DSM 20314</strain>
    </source>
</reference>
<evidence type="ECO:0000313" key="1">
    <source>
        <dbReference type="EMBL" id="KRK26424.1"/>
    </source>
</evidence>
<dbReference type="AlphaFoldDB" id="A0A837RCH1"/>
<gene>
    <name evidence="1" type="ORF">FD24_GL002160</name>
</gene>
<protein>
    <submittedName>
        <fullName evidence="1">Crispr-associated protein</fullName>
    </submittedName>
</protein>
<dbReference type="RefSeq" id="WP_050338826.1">
    <property type="nucleotide sequence ID" value="NZ_AZCU01000003.1"/>
</dbReference>
<dbReference type="Proteomes" id="UP000051020">
    <property type="component" value="Unassembled WGS sequence"/>
</dbReference>
<dbReference type="EMBL" id="AZCU01000003">
    <property type="protein sequence ID" value="KRK26424.1"/>
    <property type="molecule type" value="Genomic_DNA"/>
</dbReference>
<organism evidence="1 2">
    <name type="scientific">Lactiplantibacillus pentosus DSM 20314</name>
    <dbReference type="NCBI Taxonomy" id="1423791"/>
    <lineage>
        <taxon>Bacteria</taxon>
        <taxon>Bacillati</taxon>
        <taxon>Bacillota</taxon>
        <taxon>Bacilli</taxon>
        <taxon>Lactobacillales</taxon>
        <taxon>Lactobacillaceae</taxon>
        <taxon>Lactiplantibacillus</taxon>
    </lineage>
</organism>
<dbReference type="GeneID" id="49393796"/>
<dbReference type="Pfam" id="PF09481">
    <property type="entry name" value="CRISPR_Cse1"/>
    <property type="match status" value="1"/>
</dbReference>
<comment type="caution">
    <text evidence="1">The sequence shown here is derived from an EMBL/GenBank/DDBJ whole genome shotgun (WGS) entry which is preliminary data.</text>
</comment>
<dbReference type="Gene3D" id="1.10.132.100">
    <property type="match status" value="1"/>
</dbReference>